<dbReference type="GO" id="GO:0071555">
    <property type="term" value="P:cell wall organization"/>
    <property type="evidence" value="ECO:0007669"/>
    <property type="project" value="UniProtKB-KW"/>
</dbReference>
<sequence length="192" mass="21213">MTRSQTSNWNGSRCLYETKGTYGYGNVIWPTETTVDGENVQPIKRIHKPWLLPLTQELKTPIAKLILYRKGRAGFSVSNNGIIGTDDVTERSESCETMGENHQLPKLCPLDRATDLVVLKEKFETATFNNPTGKSDLPGIDVFVSTSNTKKKPSFVIANTILSILAADYPVEKLSCYVSDDGGSLLTFESDC</sequence>
<keyword evidence="2" id="KW-0328">Glycosyltransferase</keyword>
<evidence type="ECO:0000256" key="4">
    <source>
        <dbReference type="ARBA" id="ARBA00022692"/>
    </source>
</evidence>
<accession>A0A8J5ETP0</accession>
<dbReference type="Pfam" id="PF03552">
    <property type="entry name" value="Cellulose_synt"/>
    <property type="match status" value="1"/>
</dbReference>
<evidence type="ECO:0000256" key="8">
    <source>
        <dbReference type="PIRSR" id="PIRSR605150-2"/>
    </source>
</evidence>
<keyword evidence="3" id="KW-0808">Transferase</keyword>
<keyword evidence="5" id="KW-1133">Transmembrane helix</keyword>
<evidence type="ECO:0000256" key="5">
    <source>
        <dbReference type="ARBA" id="ARBA00022989"/>
    </source>
</evidence>
<gene>
    <name evidence="9" type="ORF">ZIOFF_071703</name>
</gene>
<keyword evidence="6" id="KW-0472">Membrane</keyword>
<dbReference type="GO" id="GO:0016760">
    <property type="term" value="F:cellulose synthase (UDP-forming) activity"/>
    <property type="evidence" value="ECO:0007669"/>
    <property type="project" value="InterPro"/>
</dbReference>
<evidence type="ECO:0000256" key="7">
    <source>
        <dbReference type="ARBA" id="ARBA00023316"/>
    </source>
</evidence>
<dbReference type="EMBL" id="JACMSC010000021">
    <property type="protein sequence ID" value="KAG6470626.1"/>
    <property type="molecule type" value="Genomic_DNA"/>
</dbReference>
<feature type="binding site" evidence="8">
    <location>
        <position position="151"/>
    </location>
    <ligand>
        <name>UDP-alpha-D-glucose</name>
        <dbReference type="ChEBI" id="CHEBI:58885"/>
    </ligand>
</feature>
<evidence type="ECO:0000256" key="3">
    <source>
        <dbReference type="ARBA" id="ARBA00022679"/>
    </source>
</evidence>
<dbReference type="AlphaFoldDB" id="A0A8J5ETP0"/>
<evidence type="ECO:0000313" key="9">
    <source>
        <dbReference type="EMBL" id="KAG6470626.1"/>
    </source>
</evidence>
<organism evidence="9 10">
    <name type="scientific">Zingiber officinale</name>
    <name type="common">Ginger</name>
    <name type="synonym">Amomum zingiber</name>
    <dbReference type="NCBI Taxonomy" id="94328"/>
    <lineage>
        <taxon>Eukaryota</taxon>
        <taxon>Viridiplantae</taxon>
        <taxon>Streptophyta</taxon>
        <taxon>Embryophyta</taxon>
        <taxon>Tracheophyta</taxon>
        <taxon>Spermatophyta</taxon>
        <taxon>Magnoliopsida</taxon>
        <taxon>Liliopsida</taxon>
        <taxon>Zingiberales</taxon>
        <taxon>Zingiberaceae</taxon>
        <taxon>Zingiber</taxon>
    </lineage>
</organism>
<dbReference type="Proteomes" id="UP000734854">
    <property type="component" value="Unassembled WGS sequence"/>
</dbReference>
<feature type="binding site" evidence="8">
    <location>
        <position position="181"/>
    </location>
    <ligand>
        <name>UDP-alpha-D-glucose</name>
        <dbReference type="ChEBI" id="CHEBI:58885"/>
    </ligand>
</feature>
<keyword evidence="4" id="KW-0812">Transmembrane</keyword>
<comment type="caution">
    <text evidence="9">The sequence shown here is derived from an EMBL/GenBank/DDBJ whole genome shotgun (WGS) entry which is preliminary data.</text>
</comment>
<protein>
    <submittedName>
        <fullName evidence="9">Uncharacterized protein</fullName>
    </submittedName>
</protein>
<dbReference type="PANTHER" id="PTHR13301">
    <property type="entry name" value="X-BOX TRANSCRIPTION FACTOR-RELATED"/>
    <property type="match status" value="1"/>
</dbReference>
<evidence type="ECO:0000313" key="10">
    <source>
        <dbReference type="Proteomes" id="UP000734854"/>
    </source>
</evidence>
<dbReference type="GO" id="GO:0012505">
    <property type="term" value="C:endomembrane system"/>
    <property type="evidence" value="ECO:0007669"/>
    <property type="project" value="UniProtKB-SubCell"/>
</dbReference>
<evidence type="ECO:0000256" key="1">
    <source>
        <dbReference type="ARBA" id="ARBA00004308"/>
    </source>
</evidence>
<dbReference type="GO" id="GO:0030244">
    <property type="term" value="P:cellulose biosynthetic process"/>
    <property type="evidence" value="ECO:0007669"/>
    <property type="project" value="InterPro"/>
</dbReference>
<proteinExistence type="predicted"/>
<evidence type="ECO:0000256" key="2">
    <source>
        <dbReference type="ARBA" id="ARBA00022676"/>
    </source>
</evidence>
<name>A0A8J5ETP0_ZINOF</name>
<dbReference type="InterPro" id="IPR005150">
    <property type="entry name" value="Cellulose_synth"/>
</dbReference>
<dbReference type="GO" id="GO:0016020">
    <property type="term" value="C:membrane"/>
    <property type="evidence" value="ECO:0007669"/>
    <property type="project" value="InterPro"/>
</dbReference>
<feature type="binding site" evidence="8">
    <location>
        <position position="145"/>
    </location>
    <ligand>
        <name>UDP-alpha-D-glucose</name>
        <dbReference type="ChEBI" id="CHEBI:58885"/>
    </ligand>
</feature>
<comment type="subcellular location">
    <subcellularLocation>
        <location evidence="1">Endomembrane system</location>
    </subcellularLocation>
</comment>
<evidence type="ECO:0000256" key="6">
    <source>
        <dbReference type="ARBA" id="ARBA00023136"/>
    </source>
</evidence>
<reference evidence="9 10" key="1">
    <citation type="submission" date="2020-08" db="EMBL/GenBank/DDBJ databases">
        <title>Plant Genome Project.</title>
        <authorList>
            <person name="Zhang R.-G."/>
        </authorList>
    </citation>
    <scope>NUCLEOTIDE SEQUENCE [LARGE SCALE GENOMIC DNA]</scope>
    <source>
        <tissue evidence="9">Rhizome</tissue>
    </source>
</reference>
<keyword evidence="10" id="KW-1185">Reference proteome</keyword>
<keyword evidence="7" id="KW-0961">Cell wall biogenesis/degradation</keyword>